<evidence type="ECO:0000256" key="8">
    <source>
        <dbReference type="ARBA" id="ARBA00023163"/>
    </source>
</evidence>
<dbReference type="KEGG" id="pmrn:116951445"/>
<keyword evidence="7" id="KW-0238">DNA-binding</keyword>
<feature type="domain" description="C2H2-type" evidence="12">
    <location>
        <begin position="639"/>
        <end position="666"/>
    </location>
</feature>
<feature type="domain" description="C2H2-type" evidence="12">
    <location>
        <begin position="667"/>
        <end position="695"/>
    </location>
</feature>
<dbReference type="AlphaFoldDB" id="A0AAJ7XAD6"/>
<dbReference type="FunFam" id="3.30.160.60:FF:000905">
    <property type="entry name" value="PR domain containing 14"/>
    <property type="match status" value="1"/>
</dbReference>
<dbReference type="InterPro" id="IPR050331">
    <property type="entry name" value="Zinc_finger"/>
</dbReference>
<feature type="compositionally biased region" description="Basic residues" evidence="11">
    <location>
        <begin position="194"/>
        <end position="223"/>
    </location>
</feature>
<keyword evidence="6" id="KW-0805">Transcription regulation</keyword>
<feature type="compositionally biased region" description="Low complexity" evidence="11">
    <location>
        <begin position="774"/>
        <end position="783"/>
    </location>
</feature>
<reference evidence="15" key="1">
    <citation type="submission" date="2025-08" db="UniProtKB">
        <authorList>
            <consortium name="RefSeq"/>
        </authorList>
    </citation>
    <scope>IDENTIFICATION</scope>
    <source>
        <tissue evidence="15">Sperm</tissue>
    </source>
</reference>
<dbReference type="InterPro" id="IPR036236">
    <property type="entry name" value="Znf_C2H2_sf"/>
</dbReference>
<feature type="domain" description="SET" evidence="13">
    <location>
        <begin position="401"/>
        <end position="518"/>
    </location>
</feature>
<evidence type="ECO:0000256" key="6">
    <source>
        <dbReference type="ARBA" id="ARBA00023015"/>
    </source>
</evidence>
<feature type="domain" description="C2H2-type" evidence="12">
    <location>
        <begin position="582"/>
        <end position="610"/>
    </location>
</feature>
<feature type="domain" description="C2H2-type" evidence="12">
    <location>
        <begin position="697"/>
        <end position="721"/>
    </location>
</feature>
<dbReference type="CTD" id="63978"/>
<feature type="domain" description="C2H2-type" evidence="12">
    <location>
        <begin position="611"/>
        <end position="638"/>
    </location>
</feature>
<feature type="compositionally biased region" description="Pro residues" evidence="11">
    <location>
        <begin position="65"/>
        <end position="81"/>
    </location>
</feature>
<feature type="compositionally biased region" description="Low complexity" evidence="11">
    <location>
        <begin position="755"/>
        <end position="766"/>
    </location>
</feature>
<dbReference type="Pfam" id="PF00096">
    <property type="entry name" value="zf-C2H2"/>
    <property type="match status" value="1"/>
</dbReference>
<dbReference type="PROSITE" id="PS50280">
    <property type="entry name" value="SET"/>
    <property type="match status" value="1"/>
</dbReference>
<dbReference type="PANTHER" id="PTHR16515:SF19">
    <property type="entry name" value="PR DOMAIN ZINC FINGER PROTEIN 14"/>
    <property type="match status" value="1"/>
</dbReference>
<accession>A0AAJ7XAD6</accession>
<evidence type="ECO:0000256" key="5">
    <source>
        <dbReference type="ARBA" id="ARBA00022833"/>
    </source>
</evidence>
<dbReference type="FunFam" id="3.30.160.60:FF:001029">
    <property type="entry name" value="PR domain containing 14"/>
    <property type="match status" value="1"/>
</dbReference>
<keyword evidence="8" id="KW-0804">Transcription</keyword>
<dbReference type="SMART" id="SM00317">
    <property type="entry name" value="SET"/>
    <property type="match status" value="1"/>
</dbReference>
<protein>
    <submittedName>
        <fullName evidence="15">LOW QUALITY PROTEIN: PR domain zinc finger protein 14</fullName>
    </submittedName>
</protein>
<evidence type="ECO:0000256" key="1">
    <source>
        <dbReference type="ARBA" id="ARBA00004123"/>
    </source>
</evidence>
<gene>
    <name evidence="15" type="primary">PRDM14</name>
</gene>
<organism evidence="14 15">
    <name type="scientific">Petromyzon marinus</name>
    <name type="common">Sea lamprey</name>
    <dbReference type="NCBI Taxonomy" id="7757"/>
    <lineage>
        <taxon>Eukaryota</taxon>
        <taxon>Metazoa</taxon>
        <taxon>Chordata</taxon>
        <taxon>Craniata</taxon>
        <taxon>Vertebrata</taxon>
        <taxon>Cyclostomata</taxon>
        <taxon>Hyperoartia</taxon>
        <taxon>Petromyzontiformes</taxon>
        <taxon>Petromyzontidae</taxon>
        <taxon>Petromyzon</taxon>
    </lineage>
</organism>
<dbReference type="Proteomes" id="UP001318040">
    <property type="component" value="Chromosome 43"/>
</dbReference>
<dbReference type="Gene3D" id="3.30.160.60">
    <property type="entry name" value="Classic Zinc Finger"/>
    <property type="match status" value="5"/>
</dbReference>
<comment type="subcellular location">
    <subcellularLocation>
        <location evidence="1">Nucleus</location>
    </subcellularLocation>
</comment>
<dbReference type="SMART" id="SM00355">
    <property type="entry name" value="ZnF_C2H2"/>
    <property type="match status" value="6"/>
</dbReference>
<dbReference type="SUPFAM" id="SSF57667">
    <property type="entry name" value="beta-beta-alpha zinc fingers"/>
    <property type="match status" value="3"/>
</dbReference>
<dbReference type="PANTHER" id="PTHR16515">
    <property type="entry name" value="PR DOMAIN ZINC FINGER PROTEIN"/>
    <property type="match status" value="1"/>
</dbReference>
<sequence>MSGVIMHGFIPRPFLGAEPLDPRGDTQSKQTPRGEEEKEVKEEEVEAEEERGCGSAPHHPFAFESPPPPPSSPPPIRPGPPLSSHGPPKGAPRVPRAPQPGGEVPGTMMAFPGASPRRRLGGPSAGLHHLLPGLVAEGAALKGCRPAFAYPGLHLEVGPSQGPYGGALPAAAAATAAVVAPNAGGLLLPPSQLHQHHHHHRAYHHHHHLHHHGNGHQQQHLHHLQQQQQQQQGKLTPALPLAMPLPLVLPKAREGPCRPMPFLPIGGEPSISPSRPHQHHQHQQQHQQQHGQNNRQNNQHHQQQTQNQTQAQQQRQHHHHHRQQQQQQQHHQPHHHHHQPQHHVQQRFYFSEAELHAVLYGRLGPRGGVTGHAISGLHLGLPAGVRPQTVPLDRESLNLPEGLSILHTWLGAEAHYGVFCTRGLVARGTRFGPYAGRVVSPSEIKTHDDNSHMWEIFEGGRLSHFIDGRGAAGNWMSLVNCARSSSEQNLVALQSGRSIVYEASRDVPSGRELLVWYGESAYLQFLGIPVGLRLPTAAASSPGAESGEGYRCERCGKVFAYRYYRDKHLKYTRCVDLGDRKYPCNLCTRSFEKRDRLRVHILHVHEKHRPHKCTVCGKSFSQSSSLNKHMRVHSGERPYKCVYCSKAFTASSILRTHIRQHSGEKPFKCRHCGKAFASHAAHDSHVRRTHAKEKASLACGACGKAFAQPYELKFHLKIHAGGGGGGESASGAILEQPSPSPDTEDSLAGEGGAAIRGDGAARAAYRPYPPVPPSSRGSSDGSVQGTEPY</sequence>
<dbReference type="Pfam" id="PF21549">
    <property type="entry name" value="PRDM2_PR"/>
    <property type="match status" value="1"/>
</dbReference>
<keyword evidence="9" id="KW-0539">Nucleus</keyword>
<evidence type="ECO:0000256" key="2">
    <source>
        <dbReference type="ARBA" id="ARBA00022723"/>
    </source>
</evidence>
<keyword evidence="5" id="KW-0862">Zinc</keyword>
<dbReference type="RefSeq" id="XP_032825953.1">
    <property type="nucleotide sequence ID" value="XM_032970062.1"/>
</dbReference>
<keyword evidence="14" id="KW-1185">Reference proteome</keyword>
<dbReference type="InterPro" id="IPR046341">
    <property type="entry name" value="SET_dom_sf"/>
</dbReference>
<evidence type="ECO:0000256" key="9">
    <source>
        <dbReference type="ARBA" id="ARBA00023242"/>
    </source>
</evidence>
<dbReference type="GO" id="GO:0000977">
    <property type="term" value="F:RNA polymerase II transcription regulatory region sequence-specific DNA binding"/>
    <property type="evidence" value="ECO:0007669"/>
    <property type="project" value="TreeGrafter"/>
</dbReference>
<feature type="compositionally biased region" description="Low complexity" evidence="11">
    <location>
        <begin position="224"/>
        <end position="234"/>
    </location>
</feature>
<feature type="compositionally biased region" description="Low complexity" evidence="11">
    <location>
        <begin position="284"/>
        <end position="314"/>
    </location>
</feature>
<evidence type="ECO:0000313" key="15">
    <source>
        <dbReference type="RefSeq" id="XP_032825953.1"/>
    </source>
</evidence>
<dbReference type="SUPFAM" id="SSF82199">
    <property type="entry name" value="SET domain"/>
    <property type="match status" value="1"/>
</dbReference>
<evidence type="ECO:0000256" key="4">
    <source>
        <dbReference type="ARBA" id="ARBA00022771"/>
    </source>
</evidence>
<evidence type="ECO:0000256" key="7">
    <source>
        <dbReference type="ARBA" id="ARBA00023125"/>
    </source>
</evidence>
<dbReference type="GO" id="GO:0008270">
    <property type="term" value="F:zinc ion binding"/>
    <property type="evidence" value="ECO:0007669"/>
    <property type="project" value="UniProtKB-KW"/>
</dbReference>
<dbReference type="Gene3D" id="2.170.270.10">
    <property type="entry name" value="SET domain"/>
    <property type="match status" value="1"/>
</dbReference>
<feature type="compositionally biased region" description="Basic residues" evidence="11">
    <location>
        <begin position="331"/>
        <end position="344"/>
    </location>
</feature>
<feature type="region of interest" description="Disordered" evidence="11">
    <location>
        <begin position="725"/>
        <end position="789"/>
    </location>
</feature>
<feature type="compositionally biased region" description="Basic and acidic residues" evidence="11">
    <location>
        <begin position="20"/>
        <end position="41"/>
    </location>
</feature>
<feature type="region of interest" description="Disordered" evidence="11">
    <location>
        <begin position="1"/>
        <end position="123"/>
    </location>
</feature>
<evidence type="ECO:0000259" key="12">
    <source>
        <dbReference type="PROSITE" id="PS50157"/>
    </source>
</evidence>
<dbReference type="PROSITE" id="PS50157">
    <property type="entry name" value="ZINC_FINGER_C2H2_2"/>
    <property type="match status" value="6"/>
</dbReference>
<dbReference type="GO" id="GO:0005634">
    <property type="term" value="C:nucleus"/>
    <property type="evidence" value="ECO:0007669"/>
    <property type="project" value="UniProtKB-SubCell"/>
</dbReference>
<dbReference type="GO" id="GO:0006357">
    <property type="term" value="P:regulation of transcription by RNA polymerase II"/>
    <property type="evidence" value="ECO:0007669"/>
    <property type="project" value="TreeGrafter"/>
</dbReference>
<feature type="domain" description="C2H2-type" evidence="12">
    <location>
        <begin position="550"/>
        <end position="581"/>
    </location>
</feature>
<keyword evidence="3" id="KW-0677">Repeat</keyword>
<evidence type="ECO:0000256" key="10">
    <source>
        <dbReference type="PROSITE-ProRule" id="PRU00042"/>
    </source>
</evidence>
<dbReference type="InterPro" id="IPR001214">
    <property type="entry name" value="SET_dom"/>
</dbReference>
<evidence type="ECO:0000313" key="14">
    <source>
        <dbReference type="Proteomes" id="UP001318040"/>
    </source>
</evidence>
<dbReference type="PROSITE" id="PS00028">
    <property type="entry name" value="ZINC_FINGER_C2H2_1"/>
    <property type="match status" value="5"/>
</dbReference>
<keyword evidence="4 10" id="KW-0863">Zinc-finger</keyword>
<name>A0AAJ7XAD6_PETMA</name>
<proteinExistence type="predicted"/>
<dbReference type="FunFam" id="3.30.160.60:FF:000450">
    <property type="entry name" value="PR domain zinc finger protein 14"/>
    <property type="match status" value="1"/>
</dbReference>
<dbReference type="InterPro" id="IPR013087">
    <property type="entry name" value="Znf_C2H2_type"/>
</dbReference>
<evidence type="ECO:0000256" key="11">
    <source>
        <dbReference type="SAM" id="MobiDB-lite"/>
    </source>
</evidence>
<feature type="region of interest" description="Disordered" evidence="11">
    <location>
        <begin position="193"/>
        <end position="234"/>
    </location>
</feature>
<evidence type="ECO:0000259" key="13">
    <source>
        <dbReference type="PROSITE" id="PS50280"/>
    </source>
</evidence>
<evidence type="ECO:0000256" key="3">
    <source>
        <dbReference type="ARBA" id="ARBA00022737"/>
    </source>
</evidence>
<keyword evidence="2" id="KW-0479">Metal-binding</keyword>
<dbReference type="FunFam" id="3.30.160.60:FF:000480">
    <property type="entry name" value="PR domain zinc finger protein 14"/>
    <property type="match status" value="1"/>
</dbReference>
<feature type="region of interest" description="Disordered" evidence="11">
    <location>
        <begin position="259"/>
        <end position="344"/>
    </location>
</feature>